<dbReference type="InterPro" id="IPR005746">
    <property type="entry name" value="Thioredoxin"/>
</dbReference>
<dbReference type="InterPro" id="IPR013766">
    <property type="entry name" value="Thioredoxin_domain"/>
</dbReference>
<accession>A0A1T5BYI9</accession>
<dbReference type="EMBL" id="FUYQ01000009">
    <property type="protein sequence ID" value="SKB52462.1"/>
    <property type="molecule type" value="Genomic_DNA"/>
</dbReference>
<dbReference type="PROSITE" id="PS51352">
    <property type="entry name" value="THIOREDOXIN_2"/>
    <property type="match status" value="1"/>
</dbReference>
<dbReference type="InterPro" id="IPR017937">
    <property type="entry name" value="Thioredoxin_CS"/>
</dbReference>
<evidence type="ECO:0000256" key="3">
    <source>
        <dbReference type="ARBA" id="ARBA00022982"/>
    </source>
</evidence>
<dbReference type="GO" id="GO:0015035">
    <property type="term" value="F:protein-disulfide reductase activity"/>
    <property type="evidence" value="ECO:0007669"/>
    <property type="project" value="UniProtKB-UniRule"/>
</dbReference>
<evidence type="ECO:0000313" key="10">
    <source>
        <dbReference type="EMBL" id="SKB52462.1"/>
    </source>
</evidence>
<keyword evidence="8" id="KW-0732">Signal</keyword>
<dbReference type="NCBIfam" id="TIGR01068">
    <property type="entry name" value="thioredoxin"/>
    <property type="match status" value="1"/>
</dbReference>
<evidence type="ECO:0000256" key="4">
    <source>
        <dbReference type="ARBA" id="ARBA00023157"/>
    </source>
</evidence>
<comment type="similarity">
    <text evidence="1">Belongs to the thioredoxin family.</text>
</comment>
<dbReference type="FunFam" id="3.40.30.10:FF:000229">
    <property type="entry name" value="Thioredoxin (TRX)"/>
    <property type="match status" value="1"/>
</dbReference>
<feature type="chain" id="PRO_5010527905" description="Thioredoxin" evidence="8">
    <location>
        <begin position="21"/>
        <end position="167"/>
    </location>
</feature>
<sequence>MKKIALFMVLGIITLASCNAKEAGNKTAQNEINKKENNSNSKTESKMKTIHLTKAEFLTKVANYEANPQEWKYLGDRPAIIDFYADWCGPCKSIAPVLEELAAEYDGQIYIYKINTETEQELASVFGIRSIPSLLFVPMNEAPQMAQGAMPKSAFKEAIETVLLKKK</sequence>
<evidence type="ECO:0000256" key="2">
    <source>
        <dbReference type="ARBA" id="ARBA00022448"/>
    </source>
</evidence>
<feature type="domain" description="Thioredoxin" evidence="9">
    <location>
        <begin position="55"/>
        <end position="164"/>
    </location>
</feature>
<reference evidence="11" key="1">
    <citation type="submission" date="2017-02" db="EMBL/GenBank/DDBJ databases">
        <authorList>
            <person name="Varghese N."/>
            <person name="Submissions S."/>
        </authorList>
    </citation>
    <scope>NUCLEOTIDE SEQUENCE [LARGE SCALE GENOMIC DNA]</scope>
    <source>
        <strain evidence="11">DSM 24967</strain>
    </source>
</reference>
<evidence type="ECO:0000313" key="11">
    <source>
        <dbReference type="Proteomes" id="UP000190852"/>
    </source>
</evidence>
<evidence type="ECO:0000256" key="6">
    <source>
        <dbReference type="NCBIfam" id="TIGR01068"/>
    </source>
</evidence>
<feature type="compositionally biased region" description="Basic and acidic residues" evidence="7">
    <location>
        <begin position="32"/>
        <end position="45"/>
    </location>
</feature>
<dbReference type="Proteomes" id="UP000190852">
    <property type="component" value="Unassembled WGS sequence"/>
</dbReference>
<proteinExistence type="inferred from homology"/>
<dbReference type="GO" id="GO:0005737">
    <property type="term" value="C:cytoplasm"/>
    <property type="evidence" value="ECO:0007669"/>
    <property type="project" value="TreeGrafter"/>
</dbReference>
<keyword evidence="4" id="KW-1015">Disulfide bond</keyword>
<evidence type="ECO:0000259" key="9">
    <source>
        <dbReference type="PROSITE" id="PS51352"/>
    </source>
</evidence>
<dbReference type="Pfam" id="PF00085">
    <property type="entry name" value="Thioredoxin"/>
    <property type="match status" value="1"/>
</dbReference>
<dbReference type="PRINTS" id="PR00421">
    <property type="entry name" value="THIOREDOXIN"/>
</dbReference>
<dbReference type="PROSITE" id="PS51257">
    <property type="entry name" value="PROKAR_LIPOPROTEIN"/>
    <property type="match status" value="1"/>
</dbReference>
<evidence type="ECO:0000256" key="8">
    <source>
        <dbReference type="SAM" id="SignalP"/>
    </source>
</evidence>
<dbReference type="PANTHER" id="PTHR45663">
    <property type="entry name" value="GEO12009P1"/>
    <property type="match status" value="1"/>
</dbReference>
<name>A0A1T5BYI9_9BACT</name>
<dbReference type="RefSeq" id="WP_079683162.1">
    <property type="nucleotide sequence ID" value="NZ_FUYQ01000009.1"/>
</dbReference>
<dbReference type="CDD" id="cd02947">
    <property type="entry name" value="TRX_family"/>
    <property type="match status" value="1"/>
</dbReference>
<dbReference type="Gene3D" id="3.40.30.10">
    <property type="entry name" value="Glutaredoxin"/>
    <property type="match status" value="1"/>
</dbReference>
<dbReference type="PROSITE" id="PS00194">
    <property type="entry name" value="THIOREDOXIN_1"/>
    <property type="match status" value="1"/>
</dbReference>
<keyword evidence="5" id="KW-0676">Redox-active center</keyword>
<evidence type="ECO:0000256" key="1">
    <source>
        <dbReference type="ARBA" id="ARBA00008987"/>
    </source>
</evidence>
<gene>
    <name evidence="10" type="ORF">SAMN05660349_01599</name>
</gene>
<protein>
    <recommendedName>
        <fullName evidence="6">Thioredoxin</fullName>
    </recommendedName>
</protein>
<keyword evidence="3" id="KW-0249">Electron transport</keyword>
<keyword evidence="2" id="KW-0813">Transport</keyword>
<dbReference type="InterPro" id="IPR036249">
    <property type="entry name" value="Thioredoxin-like_sf"/>
</dbReference>
<evidence type="ECO:0000256" key="7">
    <source>
        <dbReference type="SAM" id="MobiDB-lite"/>
    </source>
</evidence>
<organism evidence="10 11">
    <name type="scientific">Parabacteroides chartae</name>
    <dbReference type="NCBI Taxonomy" id="1037355"/>
    <lineage>
        <taxon>Bacteria</taxon>
        <taxon>Pseudomonadati</taxon>
        <taxon>Bacteroidota</taxon>
        <taxon>Bacteroidia</taxon>
        <taxon>Bacteroidales</taxon>
        <taxon>Tannerellaceae</taxon>
        <taxon>Parabacteroides</taxon>
    </lineage>
</organism>
<dbReference type="AlphaFoldDB" id="A0A1T5BYI9"/>
<dbReference type="PANTHER" id="PTHR45663:SF11">
    <property type="entry name" value="GEO12009P1"/>
    <property type="match status" value="1"/>
</dbReference>
<evidence type="ECO:0000256" key="5">
    <source>
        <dbReference type="ARBA" id="ARBA00023284"/>
    </source>
</evidence>
<dbReference type="SUPFAM" id="SSF52833">
    <property type="entry name" value="Thioredoxin-like"/>
    <property type="match status" value="1"/>
</dbReference>
<feature type="signal peptide" evidence="8">
    <location>
        <begin position="1"/>
        <end position="20"/>
    </location>
</feature>
<feature type="region of interest" description="Disordered" evidence="7">
    <location>
        <begin position="26"/>
        <end position="45"/>
    </location>
</feature>
<keyword evidence="11" id="KW-1185">Reference proteome</keyword>